<evidence type="ECO:0000313" key="1">
    <source>
        <dbReference type="EMBL" id="AJA11484.1"/>
    </source>
</evidence>
<name>A0A0A7PNA4_9SPHN</name>
<dbReference type="Pfam" id="PF08837">
    <property type="entry name" value="DUF1810"/>
    <property type="match status" value="1"/>
</dbReference>
<dbReference type="KEGG" id="sphk:SKP52_23210"/>
<evidence type="ECO:0000313" key="2">
    <source>
        <dbReference type="Proteomes" id="UP000030907"/>
    </source>
</evidence>
<dbReference type="InterPro" id="IPR014937">
    <property type="entry name" value="DUF1810"/>
</dbReference>
<dbReference type="RefSeq" id="WP_037553335.1">
    <property type="nucleotide sequence ID" value="NZ_CP009122.1"/>
</dbReference>
<dbReference type="SUPFAM" id="SSF140736">
    <property type="entry name" value="Rv1873-like"/>
    <property type="match status" value="1"/>
</dbReference>
<dbReference type="InterPro" id="IPR036287">
    <property type="entry name" value="Rv1873-like_sf"/>
</dbReference>
<reference evidence="1 2" key="1">
    <citation type="journal article" date="2015" name="Int. J. Syst. Evol. Microbiol.">
        <title>Description of Sphingopyxis fribergensis sp. nov. - a soil bacterium with the ability to degrade styrene and phenylacetic acid.</title>
        <authorList>
            <person name="Oelschlagel M."/>
            <person name="Ruckert C."/>
            <person name="Kalinowski J."/>
            <person name="Schmidt G."/>
            <person name="Schlomann M."/>
            <person name="Tischler D."/>
        </authorList>
    </citation>
    <scope>NUCLEOTIDE SEQUENCE [LARGE SCALE GENOMIC DNA]</scope>
    <source>
        <strain evidence="1 2">Kp5.2</strain>
    </source>
</reference>
<accession>A0A0A7PNA4</accession>
<dbReference type="OrthoDB" id="9801870at2"/>
<sequence length="145" mass="16074">MTNEEGLDLFVTAQEQIYPRALGEIRRGKKCSHWMWFIFPQLAGLGRSATSKLYGLAGADEARAYLAHPLLGARYAECVEAIQDLPASDPVAVFGEVDAVKLRSSLTLFEAVSRRPLFSAALIRWFGGERDERTLGLLSRDDSMP</sequence>
<dbReference type="Gene3D" id="1.25.40.380">
    <property type="entry name" value="Protein of unknown function DUF1810"/>
    <property type="match status" value="1"/>
</dbReference>
<dbReference type="HOGENOM" id="CLU_124534_0_0_5"/>
<dbReference type="EMBL" id="CP009122">
    <property type="protein sequence ID" value="AJA11484.1"/>
    <property type="molecule type" value="Genomic_DNA"/>
</dbReference>
<dbReference type="Proteomes" id="UP000030907">
    <property type="component" value="Chromosome"/>
</dbReference>
<keyword evidence="2" id="KW-1185">Reference proteome</keyword>
<proteinExistence type="predicted"/>
<dbReference type="AlphaFoldDB" id="A0A0A7PNA4"/>
<dbReference type="STRING" id="1515612.SKP52_23210"/>
<protein>
    <recommendedName>
        <fullName evidence="3">Calpastatin</fullName>
    </recommendedName>
</protein>
<organism evidence="1 2">
    <name type="scientific">Sphingopyxis fribergensis</name>
    <dbReference type="NCBI Taxonomy" id="1515612"/>
    <lineage>
        <taxon>Bacteria</taxon>
        <taxon>Pseudomonadati</taxon>
        <taxon>Pseudomonadota</taxon>
        <taxon>Alphaproteobacteria</taxon>
        <taxon>Sphingomonadales</taxon>
        <taxon>Sphingomonadaceae</taxon>
        <taxon>Sphingopyxis</taxon>
    </lineage>
</organism>
<gene>
    <name evidence="1" type="ORF">SKP52_23210</name>
</gene>
<dbReference type="PIRSF" id="PIRSF008546">
    <property type="entry name" value="UCP008546"/>
    <property type="match status" value="1"/>
</dbReference>
<evidence type="ECO:0008006" key="3">
    <source>
        <dbReference type="Google" id="ProtNLM"/>
    </source>
</evidence>